<evidence type="ECO:0000313" key="2">
    <source>
        <dbReference type="EMBL" id="KAF2210327.1"/>
    </source>
</evidence>
<dbReference type="Pfam" id="PF02737">
    <property type="entry name" value="3HCDH_N"/>
    <property type="match status" value="1"/>
</dbReference>
<dbReference type="InterPro" id="IPR036291">
    <property type="entry name" value="NAD(P)-bd_dom_sf"/>
</dbReference>
<dbReference type="AlphaFoldDB" id="A0A6A6FAB4"/>
<keyword evidence="3" id="KW-1185">Reference proteome</keyword>
<dbReference type="GO" id="GO:0070403">
    <property type="term" value="F:NAD+ binding"/>
    <property type="evidence" value="ECO:0007669"/>
    <property type="project" value="InterPro"/>
</dbReference>
<accession>A0A6A6FAB4</accession>
<reference evidence="2" key="1">
    <citation type="journal article" date="2020" name="Stud. Mycol.">
        <title>101 Dothideomycetes genomes: a test case for predicting lifestyles and emergence of pathogens.</title>
        <authorList>
            <person name="Haridas S."/>
            <person name="Albert R."/>
            <person name="Binder M."/>
            <person name="Bloem J."/>
            <person name="Labutti K."/>
            <person name="Salamov A."/>
            <person name="Andreopoulos B."/>
            <person name="Baker S."/>
            <person name="Barry K."/>
            <person name="Bills G."/>
            <person name="Bluhm B."/>
            <person name="Cannon C."/>
            <person name="Castanera R."/>
            <person name="Culley D."/>
            <person name="Daum C."/>
            <person name="Ezra D."/>
            <person name="Gonzalez J."/>
            <person name="Henrissat B."/>
            <person name="Kuo A."/>
            <person name="Liang C."/>
            <person name="Lipzen A."/>
            <person name="Lutzoni F."/>
            <person name="Magnuson J."/>
            <person name="Mondo S."/>
            <person name="Nolan M."/>
            <person name="Ohm R."/>
            <person name="Pangilinan J."/>
            <person name="Park H.-J."/>
            <person name="Ramirez L."/>
            <person name="Alfaro M."/>
            <person name="Sun H."/>
            <person name="Tritt A."/>
            <person name="Yoshinaga Y."/>
            <person name="Zwiers L.-H."/>
            <person name="Turgeon B."/>
            <person name="Goodwin S."/>
            <person name="Spatafora J."/>
            <person name="Crous P."/>
            <person name="Grigoriev I."/>
        </authorList>
    </citation>
    <scope>NUCLEOTIDE SEQUENCE</scope>
    <source>
        <strain evidence="2">SCOH1-5</strain>
    </source>
</reference>
<dbReference type="EMBL" id="ML992681">
    <property type="protein sequence ID" value="KAF2210327.1"/>
    <property type="molecule type" value="Genomic_DNA"/>
</dbReference>
<feature type="domain" description="3-hydroxyacyl-CoA dehydrogenase NAD binding" evidence="1">
    <location>
        <begin position="37"/>
        <end position="121"/>
    </location>
</feature>
<proteinExistence type="predicted"/>
<dbReference type="InterPro" id="IPR006176">
    <property type="entry name" value="3-OHacyl-CoA_DH_NAD-bd"/>
</dbReference>
<protein>
    <recommendedName>
        <fullName evidence="1">3-hydroxyacyl-CoA dehydrogenase NAD binding domain-containing protein</fullName>
    </recommendedName>
</protein>
<dbReference type="Proteomes" id="UP000799539">
    <property type="component" value="Unassembled WGS sequence"/>
</dbReference>
<evidence type="ECO:0000313" key="3">
    <source>
        <dbReference type="Proteomes" id="UP000799539"/>
    </source>
</evidence>
<sequence length="137" mass="15472">MQSRTHVGIARTLLPDQSKRHLHVQTIIATNTRKKTILVVGTGVMGRSWTTLFLAKGHKVIVSDPAPGAREKLDKFIQSEWPRMQRVGIVENAGPQAYEFVEDVSQAESVLKGEIDWVQEVSFNIQRADQLQALRQR</sequence>
<dbReference type="Gene3D" id="3.40.50.720">
    <property type="entry name" value="NAD(P)-binding Rossmann-like Domain"/>
    <property type="match status" value="1"/>
</dbReference>
<dbReference type="SUPFAM" id="SSF51735">
    <property type="entry name" value="NAD(P)-binding Rossmann-fold domains"/>
    <property type="match status" value="1"/>
</dbReference>
<dbReference type="OrthoDB" id="2021159at2759"/>
<name>A0A6A6FAB4_9PEZI</name>
<organism evidence="2 3">
    <name type="scientific">Cercospora zeae-maydis SCOH1-5</name>
    <dbReference type="NCBI Taxonomy" id="717836"/>
    <lineage>
        <taxon>Eukaryota</taxon>
        <taxon>Fungi</taxon>
        <taxon>Dikarya</taxon>
        <taxon>Ascomycota</taxon>
        <taxon>Pezizomycotina</taxon>
        <taxon>Dothideomycetes</taxon>
        <taxon>Dothideomycetidae</taxon>
        <taxon>Mycosphaerellales</taxon>
        <taxon>Mycosphaerellaceae</taxon>
        <taxon>Cercospora</taxon>
    </lineage>
</organism>
<dbReference type="GO" id="GO:0006631">
    <property type="term" value="P:fatty acid metabolic process"/>
    <property type="evidence" value="ECO:0007669"/>
    <property type="project" value="InterPro"/>
</dbReference>
<gene>
    <name evidence="2" type="ORF">CERZMDRAFT_99392</name>
</gene>
<evidence type="ECO:0000259" key="1">
    <source>
        <dbReference type="Pfam" id="PF02737"/>
    </source>
</evidence>